<accession>A0A5N5KDB4</accession>
<keyword evidence="2" id="KW-1185">Reference proteome</keyword>
<evidence type="ECO:0000313" key="1">
    <source>
        <dbReference type="EMBL" id="KAB5526717.1"/>
    </source>
</evidence>
<name>A0A5N5KDB4_9ROSI</name>
<dbReference type="EMBL" id="VDCV01000014">
    <property type="protein sequence ID" value="KAB5526717.1"/>
    <property type="molecule type" value="Genomic_DNA"/>
</dbReference>
<comment type="caution">
    <text evidence="1">The sequence shown here is derived from an EMBL/GenBank/DDBJ whole genome shotgun (WGS) entry which is preliminary data.</text>
</comment>
<sequence length="75" mass="8596">MCLEMRRARWVGHKGDFDKGDQFHSCRRDQTCLGIEGPTAKARQVFVVIQAVLREAAKTSETDDSVLKMKLKRNM</sequence>
<dbReference type="AlphaFoldDB" id="A0A5N5KDB4"/>
<organism evidence="1 2">
    <name type="scientific">Salix brachista</name>
    <dbReference type="NCBI Taxonomy" id="2182728"/>
    <lineage>
        <taxon>Eukaryota</taxon>
        <taxon>Viridiplantae</taxon>
        <taxon>Streptophyta</taxon>
        <taxon>Embryophyta</taxon>
        <taxon>Tracheophyta</taxon>
        <taxon>Spermatophyta</taxon>
        <taxon>Magnoliopsida</taxon>
        <taxon>eudicotyledons</taxon>
        <taxon>Gunneridae</taxon>
        <taxon>Pentapetalae</taxon>
        <taxon>rosids</taxon>
        <taxon>fabids</taxon>
        <taxon>Malpighiales</taxon>
        <taxon>Salicaceae</taxon>
        <taxon>Saliceae</taxon>
        <taxon>Salix</taxon>
    </lineage>
</organism>
<evidence type="ECO:0000313" key="2">
    <source>
        <dbReference type="Proteomes" id="UP000326939"/>
    </source>
</evidence>
<dbReference type="Proteomes" id="UP000326939">
    <property type="component" value="Chromosome 14"/>
</dbReference>
<proteinExistence type="predicted"/>
<reference evidence="2" key="1">
    <citation type="journal article" date="2019" name="Gigascience">
        <title>De novo genome assembly of the endangered Acer yangbiense, a plant species with extremely small populations endemic to Yunnan Province, China.</title>
        <authorList>
            <person name="Yang J."/>
            <person name="Wariss H.M."/>
            <person name="Tao L."/>
            <person name="Zhang R."/>
            <person name="Yun Q."/>
            <person name="Hollingsworth P."/>
            <person name="Dao Z."/>
            <person name="Luo G."/>
            <person name="Guo H."/>
            <person name="Ma Y."/>
            <person name="Sun W."/>
        </authorList>
    </citation>
    <scope>NUCLEOTIDE SEQUENCE [LARGE SCALE GENOMIC DNA]</scope>
    <source>
        <strain evidence="2">cv. br00</strain>
    </source>
</reference>
<protein>
    <submittedName>
        <fullName evidence="1">Uncharacterized protein</fullName>
    </submittedName>
</protein>
<gene>
    <name evidence="1" type="ORF">DKX38_020564</name>
</gene>